<name>A0A2P2NXD5_RHIMU</name>
<protein>
    <submittedName>
        <fullName evidence="1">Uncharacterized protein</fullName>
    </submittedName>
</protein>
<reference evidence="1" key="1">
    <citation type="submission" date="2018-02" db="EMBL/GenBank/DDBJ databases">
        <title>Rhizophora mucronata_Transcriptome.</title>
        <authorList>
            <person name="Meera S.P."/>
            <person name="Sreeshan A."/>
            <person name="Augustine A."/>
        </authorList>
    </citation>
    <scope>NUCLEOTIDE SEQUENCE</scope>
    <source>
        <tissue evidence="1">Leaf</tissue>
    </source>
</reference>
<proteinExistence type="predicted"/>
<dbReference type="AlphaFoldDB" id="A0A2P2NXD5"/>
<organism evidence="1">
    <name type="scientific">Rhizophora mucronata</name>
    <name type="common">Asiatic mangrove</name>
    <dbReference type="NCBI Taxonomy" id="61149"/>
    <lineage>
        <taxon>Eukaryota</taxon>
        <taxon>Viridiplantae</taxon>
        <taxon>Streptophyta</taxon>
        <taxon>Embryophyta</taxon>
        <taxon>Tracheophyta</taxon>
        <taxon>Spermatophyta</taxon>
        <taxon>Magnoliopsida</taxon>
        <taxon>eudicotyledons</taxon>
        <taxon>Gunneridae</taxon>
        <taxon>Pentapetalae</taxon>
        <taxon>rosids</taxon>
        <taxon>fabids</taxon>
        <taxon>Malpighiales</taxon>
        <taxon>Rhizophoraceae</taxon>
        <taxon>Rhizophora</taxon>
    </lineage>
</organism>
<accession>A0A2P2NXD5</accession>
<dbReference type="EMBL" id="GGEC01066704">
    <property type="protein sequence ID" value="MBX47188.1"/>
    <property type="molecule type" value="Transcribed_RNA"/>
</dbReference>
<sequence length="37" mass="4356">MHFLSFSSAKYASSSCSNSFMGDMKVYPFKRFKSHKW</sequence>
<evidence type="ECO:0000313" key="1">
    <source>
        <dbReference type="EMBL" id="MBX47188.1"/>
    </source>
</evidence>